<reference evidence="1 2" key="1">
    <citation type="submission" date="2022-10" db="EMBL/GenBank/DDBJ databases">
        <title>Pararhodobacter sp. nov., isolated from marine algae.</title>
        <authorList>
            <person name="Choi B.J."/>
            <person name="Kim J.M."/>
            <person name="Lee J.K."/>
            <person name="Choi D.G."/>
            <person name="Jeon C.O."/>
        </authorList>
    </citation>
    <scope>NUCLEOTIDE SEQUENCE [LARGE SCALE GENOMIC DNA]</scope>
    <source>
        <strain evidence="1 2">ZQ420</strain>
    </source>
</reference>
<dbReference type="Gene3D" id="1.10.10.10">
    <property type="entry name" value="Winged helix-like DNA-binding domain superfamily/Winged helix DNA-binding domain"/>
    <property type="match status" value="1"/>
</dbReference>
<proteinExistence type="predicted"/>
<keyword evidence="2" id="KW-1185">Reference proteome</keyword>
<dbReference type="InterPro" id="IPR016032">
    <property type="entry name" value="Sig_transdc_resp-reg_C-effctor"/>
</dbReference>
<sequence>MCSATRRHRPPWGAFLDALIALTRAQAAHLRIAAGSDTLTYSTDPAATLPPLEGLRTGRVYGQGEIAGATTPLRALRVSPRGDMQAWLVITTTRPEFDAIDGVKLSNLAPHLAQAVETWLALAGERARAQQSARAAQDLGAGWLWLDATARVSASDDGARALIAATPALRLTLDNRLDFRDATLARDLRRRIDRALLPGADPQILTLERSPLLQLSLLPGLAPRAPGLEPTLRALLRRAPSARHLAQPALGAAFDLKPSETRLAALLCDGLSLAECAAHLGWTIETTRSCSKSLFARTGTRSQSDLIRQNPHQRRLVQPGLTAADRALRAPQPLHLGAQTCEEQLAVARRHRPASRV</sequence>
<comment type="caution">
    <text evidence="1">The sequence shown here is derived from an EMBL/GenBank/DDBJ whole genome shotgun (WGS) entry which is preliminary data.</text>
</comment>
<dbReference type="Proteomes" id="UP001208938">
    <property type="component" value="Unassembled WGS sequence"/>
</dbReference>
<dbReference type="InterPro" id="IPR036388">
    <property type="entry name" value="WH-like_DNA-bd_sf"/>
</dbReference>
<gene>
    <name evidence="1" type="ORF">OKW52_17140</name>
</gene>
<protein>
    <recommendedName>
        <fullName evidence="3">HTH luxR-type domain-containing protein</fullName>
    </recommendedName>
</protein>
<organism evidence="1 2">
    <name type="scientific">Pararhodobacter zhoushanensis</name>
    <dbReference type="NCBI Taxonomy" id="2479545"/>
    <lineage>
        <taxon>Bacteria</taxon>
        <taxon>Pseudomonadati</taxon>
        <taxon>Pseudomonadota</taxon>
        <taxon>Alphaproteobacteria</taxon>
        <taxon>Rhodobacterales</taxon>
        <taxon>Paracoccaceae</taxon>
        <taxon>Pararhodobacter</taxon>
    </lineage>
</organism>
<dbReference type="RefSeq" id="WP_264506800.1">
    <property type="nucleotide sequence ID" value="NZ_JAPDFL010000001.1"/>
</dbReference>
<evidence type="ECO:0000313" key="1">
    <source>
        <dbReference type="EMBL" id="MCW1933933.1"/>
    </source>
</evidence>
<name>A0ABT3H2F1_9RHOB</name>
<accession>A0ABT3H2F1</accession>
<dbReference type="SUPFAM" id="SSF46894">
    <property type="entry name" value="C-terminal effector domain of the bipartite response regulators"/>
    <property type="match status" value="1"/>
</dbReference>
<evidence type="ECO:0008006" key="3">
    <source>
        <dbReference type="Google" id="ProtNLM"/>
    </source>
</evidence>
<dbReference type="EMBL" id="JAPDFL010000001">
    <property type="protein sequence ID" value="MCW1933933.1"/>
    <property type="molecule type" value="Genomic_DNA"/>
</dbReference>
<evidence type="ECO:0000313" key="2">
    <source>
        <dbReference type="Proteomes" id="UP001208938"/>
    </source>
</evidence>